<dbReference type="InterPro" id="IPR036457">
    <property type="entry name" value="PPM-type-like_dom_sf"/>
</dbReference>
<organism evidence="2 3">
    <name type="scientific">Lysobacter enzymogenes</name>
    <dbReference type="NCBI Taxonomy" id="69"/>
    <lineage>
        <taxon>Bacteria</taxon>
        <taxon>Pseudomonadati</taxon>
        <taxon>Pseudomonadota</taxon>
        <taxon>Gammaproteobacteria</taxon>
        <taxon>Lysobacterales</taxon>
        <taxon>Lysobacteraceae</taxon>
        <taxon>Lysobacter</taxon>
    </lineage>
</organism>
<proteinExistence type="predicted"/>
<name>A0A0S2DH50_LYSEN</name>
<dbReference type="Proteomes" id="UP000061569">
    <property type="component" value="Chromosome"/>
</dbReference>
<dbReference type="InterPro" id="IPR001932">
    <property type="entry name" value="PPM-type_phosphatase-like_dom"/>
</dbReference>
<dbReference type="SUPFAM" id="SSF81606">
    <property type="entry name" value="PP2C-like"/>
    <property type="match status" value="1"/>
</dbReference>
<sequence length="252" mass="26947">MNAGLLPMSDLHAGFGRFASDGLSDRGKLRDRNEDAILVREDLGLWAVADGLGGHSAGDYASRAVIERLDALQRPADLVEFIEAIEDALRAVNQELRELAQTRQVDIIASTVVLLVGAEDLAVCGWVGDSRAYGFDGARLAQLTRDHVASYDEDEDPSAPGAPMAGGALTRAIGADDELFVDWAVIARRPGQTFVLCSDGINKEMSDEEIAAECRRHGEPGALARRLLDTALARAGRDNISVVTVRRGGAEP</sequence>
<dbReference type="Pfam" id="PF13672">
    <property type="entry name" value="PP2C_2"/>
    <property type="match status" value="1"/>
</dbReference>
<dbReference type="Gene3D" id="3.60.40.10">
    <property type="entry name" value="PPM-type phosphatase domain"/>
    <property type="match status" value="1"/>
</dbReference>
<dbReference type="InterPro" id="IPR015655">
    <property type="entry name" value="PP2C"/>
</dbReference>
<dbReference type="PROSITE" id="PS51746">
    <property type="entry name" value="PPM_2"/>
    <property type="match status" value="1"/>
</dbReference>
<dbReference type="GO" id="GO:0004722">
    <property type="term" value="F:protein serine/threonine phosphatase activity"/>
    <property type="evidence" value="ECO:0007669"/>
    <property type="project" value="InterPro"/>
</dbReference>
<dbReference type="STRING" id="69.GLE_2588"/>
<protein>
    <submittedName>
        <fullName evidence="2">Phosphoprotein phosphatase</fullName>
    </submittedName>
</protein>
<dbReference type="SMART" id="SM00332">
    <property type="entry name" value="PP2Cc"/>
    <property type="match status" value="1"/>
</dbReference>
<accession>A0A0S2DH50</accession>
<dbReference type="SMART" id="SM00331">
    <property type="entry name" value="PP2C_SIG"/>
    <property type="match status" value="1"/>
</dbReference>
<dbReference type="EMBL" id="CP013140">
    <property type="protein sequence ID" value="ALN57937.1"/>
    <property type="molecule type" value="Genomic_DNA"/>
</dbReference>
<dbReference type="KEGG" id="lez:GLE_2588"/>
<evidence type="ECO:0000259" key="1">
    <source>
        <dbReference type="PROSITE" id="PS51746"/>
    </source>
</evidence>
<dbReference type="PANTHER" id="PTHR47992">
    <property type="entry name" value="PROTEIN PHOSPHATASE"/>
    <property type="match status" value="1"/>
</dbReference>
<feature type="domain" description="PPM-type phosphatase" evidence="1">
    <location>
        <begin position="17"/>
        <end position="247"/>
    </location>
</feature>
<reference evidence="2 3" key="1">
    <citation type="submission" date="2015-11" db="EMBL/GenBank/DDBJ databases">
        <title>Genome sequences of Lysobacter enzymogenes strain C3 and Lysobacter antibioticus ATCC 29479.</title>
        <authorList>
            <person name="Kobayashi D.Y."/>
        </authorList>
    </citation>
    <scope>NUCLEOTIDE SEQUENCE [LARGE SCALE GENOMIC DNA]</scope>
    <source>
        <strain evidence="2 3">C3</strain>
    </source>
</reference>
<dbReference type="PATRIC" id="fig|69.6.peg.2547"/>
<gene>
    <name evidence="2" type="ORF">GLE_2588</name>
</gene>
<evidence type="ECO:0000313" key="3">
    <source>
        <dbReference type="Proteomes" id="UP000061569"/>
    </source>
</evidence>
<dbReference type="CDD" id="cd00143">
    <property type="entry name" value="PP2Cc"/>
    <property type="match status" value="1"/>
</dbReference>
<evidence type="ECO:0000313" key="2">
    <source>
        <dbReference type="EMBL" id="ALN57937.1"/>
    </source>
</evidence>
<dbReference type="AlphaFoldDB" id="A0A0S2DH50"/>